<dbReference type="PANTHER" id="PTHR11717">
    <property type="entry name" value="LOW MOLECULAR WEIGHT PROTEIN TYROSINE PHOSPHATASE"/>
    <property type="match status" value="1"/>
</dbReference>
<feature type="active site" description="Nucleophile" evidence="4">
    <location>
        <position position="7"/>
    </location>
</feature>
<evidence type="ECO:0000256" key="2">
    <source>
        <dbReference type="ARBA" id="ARBA00022801"/>
    </source>
</evidence>
<dbReference type="EMBL" id="CP162599">
    <property type="protein sequence ID" value="XDK32665.1"/>
    <property type="molecule type" value="Genomic_DNA"/>
</dbReference>
<dbReference type="GO" id="GO:0004725">
    <property type="term" value="F:protein tyrosine phosphatase activity"/>
    <property type="evidence" value="ECO:0007669"/>
    <property type="project" value="InterPro"/>
</dbReference>
<gene>
    <name evidence="6" type="ORF">AB4Y30_16905</name>
</gene>
<name>A0AB39HQ84_9BACI</name>
<protein>
    <submittedName>
        <fullName evidence="6">Low molecular weight protein arginine phosphatase</fullName>
    </submittedName>
</protein>
<comment type="similarity">
    <text evidence="1">Belongs to the low molecular weight phosphotyrosine protein phosphatase family.</text>
</comment>
<keyword evidence="2" id="KW-0378">Hydrolase</keyword>
<dbReference type="SMART" id="SM00226">
    <property type="entry name" value="LMWPc"/>
    <property type="match status" value="1"/>
</dbReference>
<dbReference type="SUPFAM" id="SSF52788">
    <property type="entry name" value="Phosphotyrosine protein phosphatases I"/>
    <property type="match status" value="1"/>
</dbReference>
<proteinExistence type="inferred from homology"/>
<dbReference type="RefSeq" id="WP_368653353.1">
    <property type="nucleotide sequence ID" value="NZ_CP162599.1"/>
</dbReference>
<dbReference type="Pfam" id="PF01451">
    <property type="entry name" value="LMWPc"/>
    <property type="match status" value="1"/>
</dbReference>
<dbReference type="PANTHER" id="PTHR11717:SF31">
    <property type="entry name" value="LOW MOLECULAR WEIGHT PROTEIN-TYROSINE-PHOSPHATASE ETP-RELATED"/>
    <property type="match status" value="1"/>
</dbReference>
<reference evidence="6" key="1">
    <citation type="submission" date="2024-07" db="EMBL/GenBank/DDBJ databases">
        <title>Halotolerant mesophilic bacterium Ornithinibacillus sp. 4-3, sp. nov., isolated from soil.</title>
        <authorList>
            <person name="Sidarenka A.V."/>
            <person name="Guliayeva D.E."/>
            <person name="Leanovich S.I."/>
            <person name="Hileuskaya K.S."/>
            <person name="Akhremchuk A.E."/>
            <person name="Sikolenko M.A."/>
            <person name="Valentovich L.N."/>
        </authorList>
    </citation>
    <scope>NUCLEOTIDE SEQUENCE</scope>
    <source>
        <strain evidence="6">4-3</strain>
    </source>
</reference>
<organism evidence="6">
    <name type="scientific">Ornithinibacillus sp. 4-3</name>
    <dbReference type="NCBI Taxonomy" id="3231488"/>
    <lineage>
        <taxon>Bacteria</taxon>
        <taxon>Bacillati</taxon>
        <taxon>Bacillota</taxon>
        <taxon>Bacilli</taxon>
        <taxon>Bacillales</taxon>
        <taxon>Bacillaceae</taxon>
        <taxon>Ornithinibacillus</taxon>
    </lineage>
</organism>
<feature type="domain" description="Phosphotyrosine protein phosphatase I" evidence="5">
    <location>
        <begin position="1"/>
        <end position="144"/>
    </location>
</feature>
<dbReference type="InterPro" id="IPR023485">
    <property type="entry name" value="Ptyr_pPase"/>
</dbReference>
<evidence type="ECO:0000313" key="6">
    <source>
        <dbReference type="EMBL" id="XDK32665.1"/>
    </source>
</evidence>
<feature type="active site" description="Nucleophile" evidence="4">
    <location>
        <position position="13"/>
    </location>
</feature>
<dbReference type="Gene3D" id="3.40.50.2300">
    <property type="match status" value="1"/>
</dbReference>
<dbReference type="AlphaFoldDB" id="A0AB39HQ84"/>
<evidence type="ECO:0000256" key="1">
    <source>
        <dbReference type="ARBA" id="ARBA00011063"/>
    </source>
</evidence>
<dbReference type="CDD" id="cd16344">
    <property type="entry name" value="LMWPAP"/>
    <property type="match status" value="1"/>
</dbReference>
<dbReference type="InterPro" id="IPR036196">
    <property type="entry name" value="Ptyr_pPase_sf"/>
</dbReference>
<evidence type="ECO:0000256" key="3">
    <source>
        <dbReference type="ARBA" id="ARBA00022912"/>
    </source>
</evidence>
<accession>A0AB39HQ84</accession>
<sequence length="147" mass="16586">MKVLFVCTGNTCRSPMAEALLTHKLPEIKAQSAGVFAGMDQSASPHVITALKEKGIELQHHSQPITEELVQWADIVLGMTSQHKQSLVMQYPQYEEKYFTLKEYVSSDDKEIDGDIPDPFGGSLEVYQETLQELEYLITLLIEKINK</sequence>
<dbReference type="PRINTS" id="PR00719">
    <property type="entry name" value="LMWPTPASE"/>
</dbReference>
<dbReference type="InterPro" id="IPR017867">
    <property type="entry name" value="Tyr_phospatase_low_mol_wt"/>
</dbReference>
<dbReference type="InterPro" id="IPR050438">
    <property type="entry name" value="LMW_PTPase"/>
</dbReference>
<evidence type="ECO:0000259" key="5">
    <source>
        <dbReference type="SMART" id="SM00226"/>
    </source>
</evidence>
<feature type="active site" description="Proton donor" evidence="4">
    <location>
        <position position="118"/>
    </location>
</feature>
<keyword evidence="3" id="KW-0904">Protein phosphatase</keyword>
<evidence type="ECO:0000256" key="4">
    <source>
        <dbReference type="PIRSR" id="PIRSR617867-1"/>
    </source>
</evidence>